<organism evidence="1 2">
    <name type="scientific">Streblomastix strix</name>
    <dbReference type="NCBI Taxonomy" id="222440"/>
    <lineage>
        <taxon>Eukaryota</taxon>
        <taxon>Metamonada</taxon>
        <taxon>Preaxostyla</taxon>
        <taxon>Oxymonadida</taxon>
        <taxon>Streblomastigidae</taxon>
        <taxon>Streblomastix</taxon>
    </lineage>
</organism>
<evidence type="ECO:0000313" key="1">
    <source>
        <dbReference type="EMBL" id="KAA6381630.1"/>
    </source>
</evidence>
<dbReference type="EMBL" id="SNRW01007213">
    <property type="protein sequence ID" value="KAA6381630.1"/>
    <property type="molecule type" value="Genomic_DNA"/>
</dbReference>
<sequence length="109" mass="12203">MVVIFLQIKQALMPMGMMDSSTEVITEDEVESGSGSDSDSGSDCFDLMLYYLNIMEEEEDYRVVLNDVALYLTLQNSVSLFISHTNELTVVLAVIDTVGITDMDLQHMH</sequence>
<accession>A0A5J4VGI8</accession>
<gene>
    <name evidence="1" type="ORF">EZS28_022845</name>
</gene>
<evidence type="ECO:0000313" key="2">
    <source>
        <dbReference type="Proteomes" id="UP000324800"/>
    </source>
</evidence>
<comment type="caution">
    <text evidence="1">The sequence shown here is derived from an EMBL/GenBank/DDBJ whole genome shotgun (WGS) entry which is preliminary data.</text>
</comment>
<protein>
    <submittedName>
        <fullName evidence="1">Uncharacterized protein</fullName>
    </submittedName>
</protein>
<proteinExistence type="predicted"/>
<dbReference type="Proteomes" id="UP000324800">
    <property type="component" value="Unassembled WGS sequence"/>
</dbReference>
<name>A0A5J4VGI8_9EUKA</name>
<reference evidence="1 2" key="1">
    <citation type="submission" date="2019-03" db="EMBL/GenBank/DDBJ databases">
        <title>Single cell metagenomics reveals metabolic interactions within the superorganism composed of flagellate Streblomastix strix and complex community of Bacteroidetes bacteria on its surface.</title>
        <authorList>
            <person name="Treitli S.C."/>
            <person name="Kolisko M."/>
            <person name="Husnik F."/>
            <person name="Keeling P."/>
            <person name="Hampl V."/>
        </authorList>
    </citation>
    <scope>NUCLEOTIDE SEQUENCE [LARGE SCALE GENOMIC DNA]</scope>
    <source>
        <strain evidence="1">ST1C</strain>
    </source>
</reference>
<dbReference type="AlphaFoldDB" id="A0A5J4VGI8"/>